<dbReference type="Pfam" id="PF00390">
    <property type="entry name" value="malic"/>
    <property type="match status" value="1"/>
</dbReference>
<evidence type="ECO:0000256" key="2">
    <source>
        <dbReference type="ARBA" id="ARBA00008785"/>
    </source>
</evidence>
<dbReference type="SMART" id="SM00919">
    <property type="entry name" value="Malic_M"/>
    <property type="match status" value="1"/>
</dbReference>
<dbReference type="NCBIfam" id="NF010052">
    <property type="entry name" value="PRK13529.1"/>
    <property type="match status" value="1"/>
</dbReference>
<dbReference type="GeneID" id="37026428"/>
<dbReference type="GO" id="GO:0005739">
    <property type="term" value="C:mitochondrion"/>
    <property type="evidence" value="ECO:0007669"/>
    <property type="project" value="TreeGrafter"/>
</dbReference>
<dbReference type="SUPFAM" id="SSF53223">
    <property type="entry name" value="Aminoacid dehydrogenase-like, N-terminal domain"/>
    <property type="match status" value="1"/>
</dbReference>
<feature type="active site" description="Proton donor" evidence="5">
    <location>
        <position position="85"/>
    </location>
</feature>
<sequence>MAANAAANMDTAFDPELREKMGLRGLLPPAQQSMATQIQRCLYQLRRKKTQLGKHVYLSSLRQTNTRLFYAVIMSEAEECLPLIYTPVVGEACQNFSKIYRRPEGLTLTIEDKGQVAKVLNNVPLPAGGPRIAVLTDGSRILGIGDQGWDGLGISIGKLCLYVAAAGIHPRATLPIVVDLGTNSQEKLEDPMYLGLRQKRASDDEYREFLDEVMDALNKKFPNLIIQFEDFTSDHAFEFLARYQDKYPMFNDDIQGTGCVVLGTFVAAARLSSKASGKPLSEHRILLTGAGSGAGVGKQLLSFFTQQGFTEEEARKKIWMVDSKGLITKDRGDKLAPQKQEWARDDNNGQQFQSLEDIIDYAKPTALIGLSTVPNTFTPSVLRKMADLNKRPIIMPLSNPSSKSECNHQQAIEGTDGRAIFAAGSPFGDVEYDGKTFKASQANNFLVFPGIGLAGALTKVSRITPSMITTAAVSLANCLTEEEEKEGRVLPDIARIREVSRDVATAVIQQINKEGYARDGGYTAGFMEENLKEWVEGEMWSPSYEKLHT</sequence>
<evidence type="ECO:0000256" key="8">
    <source>
        <dbReference type="RuleBase" id="RU003426"/>
    </source>
</evidence>
<dbReference type="CDD" id="cd05312">
    <property type="entry name" value="NAD_bind_1_malic_enz"/>
    <property type="match status" value="1"/>
</dbReference>
<feature type="binding site" evidence="7">
    <location>
        <position position="229"/>
    </location>
    <ligand>
        <name>a divalent metal cation</name>
        <dbReference type="ChEBI" id="CHEBI:60240"/>
    </ligand>
</feature>
<comment type="similarity">
    <text evidence="2 8">Belongs to the malic enzymes family.</text>
</comment>
<evidence type="ECO:0000313" key="11">
    <source>
        <dbReference type="EMBL" id="PWN24766.1"/>
    </source>
</evidence>
<name>A0A316UHK4_9BASI</name>
<dbReference type="InterPro" id="IPR012301">
    <property type="entry name" value="Malic_N_dom"/>
</dbReference>
<dbReference type="STRING" id="1569628.A0A316UHK4"/>
<feature type="active site" description="Proton acceptor" evidence="5">
    <location>
        <position position="158"/>
    </location>
</feature>
<dbReference type="PANTHER" id="PTHR23406:SF32">
    <property type="entry name" value="NADP-DEPENDENT MALIC ENZYME"/>
    <property type="match status" value="1"/>
</dbReference>
<dbReference type="GO" id="GO:0046872">
    <property type="term" value="F:metal ion binding"/>
    <property type="evidence" value="ECO:0007669"/>
    <property type="project" value="UniProtKB-KW"/>
</dbReference>
<organism evidence="11 12">
    <name type="scientific">Jaminaea rosea</name>
    <dbReference type="NCBI Taxonomy" id="1569628"/>
    <lineage>
        <taxon>Eukaryota</taxon>
        <taxon>Fungi</taxon>
        <taxon>Dikarya</taxon>
        <taxon>Basidiomycota</taxon>
        <taxon>Ustilaginomycotina</taxon>
        <taxon>Exobasidiomycetes</taxon>
        <taxon>Microstromatales</taxon>
        <taxon>Microstromatales incertae sedis</taxon>
        <taxon>Jaminaea</taxon>
    </lineage>
</organism>
<evidence type="ECO:0000259" key="9">
    <source>
        <dbReference type="SMART" id="SM00919"/>
    </source>
</evidence>
<evidence type="ECO:0000313" key="12">
    <source>
        <dbReference type="Proteomes" id="UP000245884"/>
    </source>
</evidence>
<dbReference type="GO" id="GO:0004471">
    <property type="term" value="F:malate dehydrogenase (decarboxylating) (NAD+) activity"/>
    <property type="evidence" value="ECO:0007669"/>
    <property type="project" value="TreeGrafter"/>
</dbReference>
<keyword evidence="3 7" id="KW-0479">Metal-binding</keyword>
<keyword evidence="12" id="KW-1185">Reference proteome</keyword>
<dbReference type="InterPro" id="IPR012302">
    <property type="entry name" value="Malic_NAD-bd"/>
</dbReference>
<evidence type="ECO:0000256" key="5">
    <source>
        <dbReference type="PIRSR" id="PIRSR000106-1"/>
    </source>
</evidence>
<dbReference type="PRINTS" id="PR00072">
    <property type="entry name" value="MALOXRDTASE"/>
</dbReference>
<comment type="cofactor">
    <cofactor evidence="1">
        <name>Mn(2+)</name>
        <dbReference type="ChEBI" id="CHEBI:29035"/>
    </cofactor>
</comment>
<dbReference type="EMBL" id="KZ819679">
    <property type="protein sequence ID" value="PWN24766.1"/>
    <property type="molecule type" value="Genomic_DNA"/>
</dbReference>
<comment type="cofactor">
    <cofactor evidence="7">
        <name>Mg(2+)</name>
        <dbReference type="ChEBI" id="CHEBI:18420"/>
    </cofactor>
    <cofactor evidence="7">
        <name>Mn(2+)</name>
        <dbReference type="ChEBI" id="CHEBI:29035"/>
    </cofactor>
    <text evidence="7">Divalent metal cations. Prefers magnesium or manganese.</text>
</comment>
<evidence type="ECO:0000259" key="10">
    <source>
        <dbReference type="SMART" id="SM01274"/>
    </source>
</evidence>
<dbReference type="PROSITE" id="PS00331">
    <property type="entry name" value="MALIC_ENZYMES"/>
    <property type="match status" value="1"/>
</dbReference>
<dbReference type="SUPFAM" id="SSF51735">
    <property type="entry name" value="NAD(P)-binding Rossmann-fold domains"/>
    <property type="match status" value="1"/>
</dbReference>
<dbReference type="InterPro" id="IPR036291">
    <property type="entry name" value="NAD(P)-bd_dom_sf"/>
</dbReference>
<evidence type="ECO:0000256" key="3">
    <source>
        <dbReference type="ARBA" id="ARBA00022723"/>
    </source>
</evidence>
<reference evidence="11 12" key="1">
    <citation type="journal article" date="2018" name="Mol. Biol. Evol.">
        <title>Broad Genomic Sampling Reveals a Smut Pathogenic Ancestry of the Fungal Clade Ustilaginomycotina.</title>
        <authorList>
            <person name="Kijpornyongpan T."/>
            <person name="Mondo S.J."/>
            <person name="Barry K."/>
            <person name="Sandor L."/>
            <person name="Lee J."/>
            <person name="Lipzen A."/>
            <person name="Pangilinan J."/>
            <person name="LaButti K."/>
            <person name="Hainaut M."/>
            <person name="Henrissat B."/>
            <person name="Grigoriev I.V."/>
            <person name="Spatafora J.W."/>
            <person name="Aime M.C."/>
        </authorList>
    </citation>
    <scope>NUCLEOTIDE SEQUENCE [LARGE SCALE GENOMIC DNA]</scope>
    <source>
        <strain evidence="11 12">MCA 5214</strain>
    </source>
</reference>
<dbReference type="InterPro" id="IPR037062">
    <property type="entry name" value="Malic_N_dom_sf"/>
</dbReference>
<evidence type="ECO:0000256" key="7">
    <source>
        <dbReference type="PIRSR" id="PIRSR000106-3"/>
    </source>
</evidence>
<dbReference type="AlphaFoldDB" id="A0A316UHK4"/>
<dbReference type="GO" id="GO:0051287">
    <property type="term" value="F:NAD binding"/>
    <property type="evidence" value="ECO:0007669"/>
    <property type="project" value="InterPro"/>
</dbReference>
<dbReference type="PANTHER" id="PTHR23406">
    <property type="entry name" value="MALIC ENZYME-RELATED"/>
    <property type="match status" value="1"/>
</dbReference>
<keyword evidence="4 8" id="KW-0560">Oxidoreductase</keyword>
<evidence type="ECO:0000256" key="1">
    <source>
        <dbReference type="ARBA" id="ARBA00001936"/>
    </source>
</evidence>
<feature type="binding site" evidence="7">
    <location>
        <position position="253"/>
    </location>
    <ligand>
        <name>a divalent metal cation</name>
        <dbReference type="ChEBI" id="CHEBI:60240"/>
    </ligand>
</feature>
<feature type="binding site" evidence="6">
    <location>
        <position position="399"/>
    </location>
    <ligand>
        <name>(S)-malate</name>
        <dbReference type="ChEBI" id="CHEBI:15589"/>
    </ligand>
</feature>
<feature type="domain" description="Malic enzyme N-terminal" evidence="10">
    <location>
        <begin position="62"/>
        <end position="244"/>
    </location>
</feature>
<feature type="binding site" evidence="6">
    <location>
        <position position="443"/>
    </location>
    <ligand>
        <name>(S)-malate</name>
        <dbReference type="ChEBI" id="CHEBI:15589"/>
    </ligand>
</feature>
<feature type="binding site" evidence="6">
    <location>
        <position position="140"/>
    </location>
    <ligand>
        <name>(S)-malate</name>
        <dbReference type="ChEBI" id="CHEBI:15589"/>
    </ligand>
</feature>
<dbReference type="InterPro" id="IPR001891">
    <property type="entry name" value="Malic_OxRdtase"/>
</dbReference>
<dbReference type="InterPro" id="IPR046346">
    <property type="entry name" value="Aminoacid_DH-like_N_sf"/>
</dbReference>
<dbReference type="PIRSF" id="PIRSF000106">
    <property type="entry name" value="ME"/>
    <property type="match status" value="1"/>
</dbReference>
<dbReference type="GO" id="GO:0006108">
    <property type="term" value="P:malate metabolic process"/>
    <property type="evidence" value="ECO:0007669"/>
    <property type="project" value="TreeGrafter"/>
</dbReference>
<gene>
    <name evidence="11" type="ORF">BDZ90DRAFT_224268</name>
</gene>
<dbReference type="Gene3D" id="3.40.50.10380">
    <property type="entry name" value="Malic enzyme, N-terminal domain"/>
    <property type="match status" value="1"/>
</dbReference>
<evidence type="ECO:0000256" key="6">
    <source>
        <dbReference type="PIRSR" id="PIRSR000106-2"/>
    </source>
</evidence>
<dbReference type="SMART" id="SM01274">
    <property type="entry name" value="malic"/>
    <property type="match status" value="1"/>
</dbReference>
<dbReference type="Proteomes" id="UP000245884">
    <property type="component" value="Unassembled WGS sequence"/>
</dbReference>
<evidence type="ECO:0000256" key="4">
    <source>
        <dbReference type="ARBA" id="ARBA00023002"/>
    </source>
</evidence>
<dbReference type="Gene3D" id="3.40.50.720">
    <property type="entry name" value="NAD(P)-binding Rossmann-like Domain"/>
    <property type="match status" value="1"/>
</dbReference>
<dbReference type="OrthoDB" id="5365701at2759"/>
<dbReference type="FunFam" id="3.40.50.720:FF:000182">
    <property type="entry name" value="NAD-dependent malic enzyme"/>
    <property type="match status" value="1"/>
</dbReference>
<accession>A0A316UHK4</accession>
<protein>
    <recommendedName>
        <fullName evidence="8">Malic enzyme</fullName>
    </recommendedName>
</protein>
<feature type="binding site" evidence="7">
    <location>
        <position position="230"/>
    </location>
    <ligand>
        <name>a divalent metal cation</name>
        <dbReference type="ChEBI" id="CHEBI:60240"/>
    </ligand>
</feature>
<dbReference type="Pfam" id="PF03949">
    <property type="entry name" value="Malic_M"/>
    <property type="match status" value="1"/>
</dbReference>
<proteinExistence type="inferred from homology"/>
<dbReference type="InterPro" id="IPR015884">
    <property type="entry name" value="Malic_enzyme_CS"/>
</dbReference>
<feature type="domain" description="Malic enzyme NAD-binding" evidence="9">
    <location>
        <begin position="254"/>
        <end position="512"/>
    </location>
</feature>
<dbReference type="RefSeq" id="XP_025359378.1">
    <property type="nucleotide sequence ID" value="XM_025504605.1"/>
</dbReference>